<dbReference type="Pfam" id="PF07986">
    <property type="entry name" value="TBCC"/>
    <property type="match status" value="1"/>
</dbReference>
<dbReference type="InterPro" id="IPR012945">
    <property type="entry name" value="Tubulin-bd_cofactor_C_dom"/>
</dbReference>
<reference evidence="3" key="1">
    <citation type="journal article" date="2024" name="BMC Genomics">
        <title>Functional annotation of a divergent genome using sequence and structure-based similarity.</title>
        <authorList>
            <person name="Svedberg D."/>
            <person name="Winiger R.R."/>
            <person name="Berg A."/>
            <person name="Sharma H."/>
            <person name="Tellgren-Roth C."/>
            <person name="Debrunner-Vossbrinck B.A."/>
            <person name="Vossbrinck C.R."/>
            <person name="Barandun J."/>
        </authorList>
    </citation>
    <scope>NUCLEOTIDE SEQUENCE</scope>
    <source>
        <strain evidence="3">Illinois isolate</strain>
    </source>
</reference>
<dbReference type="RefSeq" id="XP_065330374.1">
    <property type="nucleotide sequence ID" value="XM_065474302.1"/>
</dbReference>
<feature type="domain" description="C-CAP/cofactor C-like" evidence="2">
    <location>
        <begin position="71"/>
        <end position="186"/>
    </location>
</feature>
<dbReference type="PROSITE" id="PS51329">
    <property type="entry name" value="C_CAP_COFACTOR_C"/>
    <property type="match status" value="1"/>
</dbReference>
<protein>
    <submittedName>
        <fullName evidence="3">Tubulin-specific chaperone C</fullName>
    </submittedName>
</protein>
<name>A0AAX4JE07_9MICR</name>
<dbReference type="KEGG" id="vnx:VNE69_07294"/>
<comment type="similarity">
    <text evidence="1">Belongs to the TBCC family.</text>
</comment>
<dbReference type="InterPro" id="IPR016098">
    <property type="entry name" value="CAP/MinC_C"/>
</dbReference>
<gene>
    <name evidence="3" type="ORF">VNE69_07294</name>
</gene>
<keyword evidence="4" id="KW-1185">Reference proteome</keyword>
<accession>A0AAX4JE07</accession>
<evidence type="ECO:0000259" key="2">
    <source>
        <dbReference type="PROSITE" id="PS51329"/>
    </source>
</evidence>
<evidence type="ECO:0000256" key="1">
    <source>
        <dbReference type="ARBA" id="ARBA00008848"/>
    </source>
</evidence>
<evidence type="ECO:0000313" key="4">
    <source>
        <dbReference type="Proteomes" id="UP001334084"/>
    </source>
</evidence>
<organism evidence="3 4">
    <name type="scientific">Vairimorpha necatrix</name>
    <dbReference type="NCBI Taxonomy" id="6039"/>
    <lineage>
        <taxon>Eukaryota</taxon>
        <taxon>Fungi</taxon>
        <taxon>Fungi incertae sedis</taxon>
        <taxon>Microsporidia</taxon>
        <taxon>Nosematidae</taxon>
        <taxon>Vairimorpha</taxon>
    </lineage>
</organism>
<sequence length="196" mass="22892">MITDKIEVEIENNNLDLAKSLIQDIEKSLLTEKSDYTRGKLQEKLNKYRHLYSQKISIKDTKYHDAQINIPKLQDEVILKDFAVYENLNNENIKFTGIQNCTKIKNVQTCTFDYLEVKESLILEDSEDCFIKCRVKQLRIKNCKNIKFEIFVEGGISLEKSTGIFISKMESPETSNNYKNVNDFTSPFTTENYTFL</sequence>
<dbReference type="InterPro" id="IPR017901">
    <property type="entry name" value="C-CAP_CF_C-like"/>
</dbReference>
<dbReference type="GeneID" id="90542050"/>
<evidence type="ECO:0000313" key="3">
    <source>
        <dbReference type="EMBL" id="WUR04229.1"/>
    </source>
</evidence>
<dbReference type="Gene3D" id="2.160.20.70">
    <property type="match status" value="1"/>
</dbReference>
<proteinExistence type="inferred from homology"/>
<dbReference type="Proteomes" id="UP001334084">
    <property type="component" value="Chromosome 7"/>
</dbReference>
<dbReference type="EMBL" id="CP142732">
    <property type="protein sequence ID" value="WUR04229.1"/>
    <property type="molecule type" value="Genomic_DNA"/>
</dbReference>
<dbReference type="AlphaFoldDB" id="A0AAX4JE07"/>